<protein>
    <submittedName>
        <fullName evidence="1">Uncharacterized protein</fullName>
    </submittedName>
</protein>
<name>A0AAD6S9T7_9AGAR</name>
<sequence>MGMFALRAKTLGLSSDECASLVFFNQSTMRHGPATGSDTLAQAKSEGHSRKVDYGTSVREAFAHHVIFKPIRAEDPM</sequence>
<comment type="caution">
    <text evidence="1">The sequence shown here is derived from an EMBL/GenBank/DDBJ whole genome shotgun (WGS) entry which is preliminary data.</text>
</comment>
<evidence type="ECO:0000313" key="1">
    <source>
        <dbReference type="EMBL" id="KAJ7023713.1"/>
    </source>
</evidence>
<evidence type="ECO:0000313" key="2">
    <source>
        <dbReference type="Proteomes" id="UP001218188"/>
    </source>
</evidence>
<keyword evidence="2" id="KW-1185">Reference proteome</keyword>
<dbReference type="Proteomes" id="UP001218188">
    <property type="component" value="Unassembled WGS sequence"/>
</dbReference>
<accession>A0AAD6S9T7</accession>
<dbReference type="AlphaFoldDB" id="A0AAD6S9T7"/>
<proteinExistence type="predicted"/>
<reference evidence="1" key="1">
    <citation type="submission" date="2023-03" db="EMBL/GenBank/DDBJ databases">
        <title>Massive genome expansion in bonnet fungi (Mycena s.s.) driven by repeated elements and novel gene families across ecological guilds.</title>
        <authorList>
            <consortium name="Lawrence Berkeley National Laboratory"/>
            <person name="Harder C.B."/>
            <person name="Miyauchi S."/>
            <person name="Viragh M."/>
            <person name="Kuo A."/>
            <person name="Thoen E."/>
            <person name="Andreopoulos B."/>
            <person name="Lu D."/>
            <person name="Skrede I."/>
            <person name="Drula E."/>
            <person name="Henrissat B."/>
            <person name="Morin E."/>
            <person name="Kohler A."/>
            <person name="Barry K."/>
            <person name="LaButti K."/>
            <person name="Morin E."/>
            <person name="Salamov A."/>
            <person name="Lipzen A."/>
            <person name="Mereny Z."/>
            <person name="Hegedus B."/>
            <person name="Baldrian P."/>
            <person name="Stursova M."/>
            <person name="Weitz H."/>
            <person name="Taylor A."/>
            <person name="Grigoriev I.V."/>
            <person name="Nagy L.G."/>
            <person name="Martin F."/>
            <person name="Kauserud H."/>
        </authorList>
    </citation>
    <scope>NUCLEOTIDE SEQUENCE</scope>
    <source>
        <strain evidence="1">CBHHK200</strain>
    </source>
</reference>
<gene>
    <name evidence="1" type="ORF">C8F04DRAFT_1133721</name>
</gene>
<dbReference type="EMBL" id="JARJCM010000184">
    <property type="protein sequence ID" value="KAJ7023713.1"/>
    <property type="molecule type" value="Genomic_DNA"/>
</dbReference>
<organism evidence="1 2">
    <name type="scientific">Mycena alexandri</name>
    <dbReference type="NCBI Taxonomy" id="1745969"/>
    <lineage>
        <taxon>Eukaryota</taxon>
        <taxon>Fungi</taxon>
        <taxon>Dikarya</taxon>
        <taxon>Basidiomycota</taxon>
        <taxon>Agaricomycotina</taxon>
        <taxon>Agaricomycetes</taxon>
        <taxon>Agaricomycetidae</taxon>
        <taxon>Agaricales</taxon>
        <taxon>Marasmiineae</taxon>
        <taxon>Mycenaceae</taxon>
        <taxon>Mycena</taxon>
    </lineage>
</organism>